<accession>A0A2P4XHA4</accession>
<organism evidence="3 4">
    <name type="scientific">Phytophthora palmivora</name>
    <dbReference type="NCBI Taxonomy" id="4796"/>
    <lineage>
        <taxon>Eukaryota</taxon>
        <taxon>Sar</taxon>
        <taxon>Stramenopiles</taxon>
        <taxon>Oomycota</taxon>
        <taxon>Peronosporomycetes</taxon>
        <taxon>Peronosporales</taxon>
        <taxon>Peronosporaceae</taxon>
        <taxon>Phytophthora</taxon>
    </lineage>
</organism>
<dbReference type="EMBL" id="NCKW01010903">
    <property type="protein sequence ID" value="POM64930.1"/>
    <property type="molecule type" value="Genomic_DNA"/>
</dbReference>
<keyword evidence="1" id="KW-0812">Transmembrane</keyword>
<feature type="non-terminal residue" evidence="3">
    <location>
        <position position="215"/>
    </location>
</feature>
<dbReference type="InterPro" id="IPR011992">
    <property type="entry name" value="EF-hand-dom_pair"/>
</dbReference>
<sequence length="215" mass="24441">MFQVITKLFGDANDTSPYGVVAGSPRIDIRFFSSDMWHVAIILLMILNGFIITLFVQCVVYDLDEIYKDFGTLPAVLVPLPLALNTCVFQRHIFYDFVIVSNTLRINSHTLSDVVENFSEVVRLRSEFATSLLHHITQQELAISDLQAELKARDRTNSGFIDVDDLREVLSKFGFRLTRFRFNSVVKLLFELEGTTVAYAQVVHLLMAQSNENVS</sequence>
<keyword evidence="1" id="KW-1133">Transmembrane helix</keyword>
<dbReference type="InterPro" id="IPR002048">
    <property type="entry name" value="EF_hand_dom"/>
</dbReference>
<comment type="caution">
    <text evidence="3">The sequence shown here is derived from an EMBL/GenBank/DDBJ whole genome shotgun (WGS) entry which is preliminary data.</text>
</comment>
<protein>
    <recommendedName>
        <fullName evidence="2">EF-hand domain-containing protein</fullName>
    </recommendedName>
</protein>
<keyword evidence="4" id="KW-1185">Reference proteome</keyword>
<evidence type="ECO:0000313" key="3">
    <source>
        <dbReference type="EMBL" id="POM64930.1"/>
    </source>
</evidence>
<gene>
    <name evidence="3" type="ORF">PHPALM_19471</name>
</gene>
<evidence type="ECO:0000259" key="2">
    <source>
        <dbReference type="PROSITE" id="PS50222"/>
    </source>
</evidence>
<dbReference type="AlphaFoldDB" id="A0A2P4XHA4"/>
<evidence type="ECO:0000313" key="4">
    <source>
        <dbReference type="Proteomes" id="UP000237271"/>
    </source>
</evidence>
<dbReference type="OrthoDB" id="68481at2759"/>
<dbReference type="PROSITE" id="PS50222">
    <property type="entry name" value="EF_HAND_2"/>
    <property type="match status" value="1"/>
</dbReference>
<feature type="domain" description="EF-hand" evidence="2">
    <location>
        <begin position="141"/>
        <end position="176"/>
    </location>
</feature>
<dbReference type="SUPFAM" id="SSF47473">
    <property type="entry name" value="EF-hand"/>
    <property type="match status" value="1"/>
</dbReference>
<evidence type="ECO:0000256" key="1">
    <source>
        <dbReference type="SAM" id="Phobius"/>
    </source>
</evidence>
<feature type="transmembrane region" description="Helical" evidence="1">
    <location>
        <begin position="36"/>
        <end position="56"/>
    </location>
</feature>
<dbReference type="Gene3D" id="1.10.238.10">
    <property type="entry name" value="EF-hand"/>
    <property type="match status" value="1"/>
</dbReference>
<dbReference type="GO" id="GO:0005509">
    <property type="term" value="F:calcium ion binding"/>
    <property type="evidence" value="ECO:0007669"/>
    <property type="project" value="InterPro"/>
</dbReference>
<keyword evidence="1" id="KW-0472">Membrane</keyword>
<proteinExistence type="predicted"/>
<reference evidence="3 4" key="1">
    <citation type="journal article" date="2017" name="Genome Biol. Evol.">
        <title>Phytophthora megakarya and P. palmivora, closely related causal agents of cacao black pod rot, underwent increases in genome sizes and gene numbers by different mechanisms.</title>
        <authorList>
            <person name="Ali S.S."/>
            <person name="Shao J."/>
            <person name="Lary D.J."/>
            <person name="Kronmiller B."/>
            <person name="Shen D."/>
            <person name="Strem M.D."/>
            <person name="Amoako-Attah I."/>
            <person name="Akrofi A.Y."/>
            <person name="Begoude B.A."/>
            <person name="Ten Hoopen G.M."/>
            <person name="Coulibaly K."/>
            <person name="Kebe B.I."/>
            <person name="Melnick R.L."/>
            <person name="Guiltinan M.J."/>
            <person name="Tyler B.M."/>
            <person name="Meinhardt L.W."/>
            <person name="Bailey B.A."/>
        </authorList>
    </citation>
    <scope>NUCLEOTIDE SEQUENCE [LARGE SCALE GENOMIC DNA]</scope>
    <source>
        <strain evidence="4">sbr112.9</strain>
    </source>
</reference>
<dbReference type="Proteomes" id="UP000237271">
    <property type="component" value="Unassembled WGS sequence"/>
</dbReference>
<name>A0A2P4XHA4_9STRA</name>